<evidence type="ECO:0000256" key="6">
    <source>
        <dbReference type="ARBA" id="ARBA00022481"/>
    </source>
</evidence>
<keyword evidence="10" id="KW-0677">Repeat</keyword>
<gene>
    <name evidence="27 29" type="primary">LOC116942031</name>
</gene>
<evidence type="ECO:0000256" key="13">
    <source>
        <dbReference type="ARBA" id="ARBA00022833"/>
    </source>
</evidence>
<keyword evidence="9 24" id="KW-0479">Metal-binding</keyword>
<dbReference type="PROSITE" id="PS50076">
    <property type="entry name" value="DNAJ_2"/>
    <property type="match status" value="1"/>
</dbReference>
<dbReference type="STRING" id="7757.ENSPMAP00000002487"/>
<evidence type="ECO:0000259" key="25">
    <source>
        <dbReference type="PROSITE" id="PS50076"/>
    </source>
</evidence>
<dbReference type="GO" id="GO:0008270">
    <property type="term" value="F:zinc ion binding"/>
    <property type="evidence" value="ECO:0007669"/>
    <property type="project" value="UniProtKB-KW"/>
</dbReference>
<evidence type="ECO:0000256" key="15">
    <source>
        <dbReference type="ARBA" id="ARBA00022990"/>
    </source>
</evidence>
<dbReference type="InterPro" id="IPR001305">
    <property type="entry name" value="HSP_DnaJ_Cys-rich_dom"/>
</dbReference>
<dbReference type="InterPro" id="IPR012724">
    <property type="entry name" value="DnaJ"/>
</dbReference>
<dbReference type="GO" id="GO:0009408">
    <property type="term" value="P:response to heat"/>
    <property type="evidence" value="ECO:0007669"/>
    <property type="project" value="InterPro"/>
</dbReference>
<keyword evidence="17" id="KW-0472">Membrane</keyword>
<dbReference type="GeneTree" id="ENSGT00940000155707"/>
<keyword evidence="8" id="KW-0597">Phosphoprotein</keyword>
<keyword evidence="28" id="KW-1185">Reference proteome</keyword>
<evidence type="ECO:0000313" key="27">
    <source>
        <dbReference type="Ensembl" id="ENSPMAP00000002487.1"/>
    </source>
</evidence>
<evidence type="ECO:0000256" key="3">
    <source>
        <dbReference type="ARBA" id="ARBA00004173"/>
    </source>
</evidence>
<keyword evidence="20" id="KW-0449">Lipoprotein</keyword>
<dbReference type="PRINTS" id="PR00625">
    <property type="entry name" value="JDOMAIN"/>
</dbReference>
<evidence type="ECO:0000256" key="9">
    <source>
        <dbReference type="ARBA" id="ARBA00022723"/>
    </source>
</evidence>
<dbReference type="SUPFAM" id="SSF57938">
    <property type="entry name" value="DnaJ/Hsp40 cysteine-rich domain"/>
    <property type="match status" value="1"/>
</dbReference>
<proteinExistence type="inferred from homology"/>
<dbReference type="SMART" id="SM00271">
    <property type="entry name" value="DnaJ"/>
    <property type="match status" value="1"/>
</dbReference>
<reference evidence="27" key="2">
    <citation type="submission" date="2025-05" db="UniProtKB">
        <authorList>
            <consortium name="Ensembl"/>
        </authorList>
    </citation>
    <scope>IDENTIFICATION</scope>
</reference>
<dbReference type="Gene3D" id="2.10.230.10">
    <property type="entry name" value="Heat shock protein DnaJ, cysteine-rich domain"/>
    <property type="match status" value="1"/>
</dbReference>
<dbReference type="OrthoDB" id="550424at2759"/>
<dbReference type="AlphaFoldDB" id="S4RBA6"/>
<dbReference type="GO" id="GO:0048471">
    <property type="term" value="C:perinuclear region of cytoplasm"/>
    <property type="evidence" value="ECO:0007669"/>
    <property type="project" value="UniProtKB-SubCell"/>
</dbReference>
<evidence type="ECO:0000256" key="22">
    <source>
        <dbReference type="ARBA" id="ARBA00040977"/>
    </source>
</evidence>
<evidence type="ECO:0000313" key="28">
    <source>
        <dbReference type="Proteomes" id="UP001318040"/>
    </source>
</evidence>
<feature type="zinc finger region" description="CR-type" evidence="24">
    <location>
        <begin position="123"/>
        <end position="207"/>
    </location>
</feature>
<keyword evidence="7" id="KW-0963">Cytoplasm</keyword>
<dbReference type="CDD" id="cd10747">
    <property type="entry name" value="DnaJ_C"/>
    <property type="match status" value="1"/>
</dbReference>
<dbReference type="RefSeq" id="XP_032809451.1">
    <property type="nucleotide sequence ID" value="XM_032953560.1"/>
</dbReference>
<keyword evidence="12" id="KW-0256">Endoplasmic reticulum</keyword>
<dbReference type="GeneID" id="116942031"/>
<dbReference type="CDD" id="cd06257">
    <property type="entry name" value="DnaJ"/>
    <property type="match status" value="1"/>
</dbReference>
<evidence type="ECO:0000256" key="18">
    <source>
        <dbReference type="ARBA" id="ARBA00023186"/>
    </source>
</evidence>
<dbReference type="GO" id="GO:0005524">
    <property type="term" value="F:ATP binding"/>
    <property type="evidence" value="ECO:0007669"/>
    <property type="project" value="InterPro"/>
</dbReference>
<dbReference type="InterPro" id="IPR002939">
    <property type="entry name" value="DnaJ_C"/>
</dbReference>
<evidence type="ECO:0000256" key="4">
    <source>
        <dbReference type="ARBA" id="ARBA00004556"/>
    </source>
</evidence>
<evidence type="ECO:0000256" key="21">
    <source>
        <dbReference type="ARBA" id="ARBA00023289"/>
    </source>
</evidence>
<dbReference type="GO" id="GO:0030544">
    <property type="term" value="F:Hsp70 protein binding"/>
    <property type="evidence" value="ECO:0007669"/>
    <property type="project" value="InterPro"/>
</dbReference>
<dbReference type="HOGENOM" id="CLU_017633_10_0_1"/>
<evidence type="ECO:0000256" key="24">
    <source>
        <dbReference type="PROSITE-ProRule" id="PRU00546"/>
    </source>
</evidence>
<dbReference type="Pfam" id="PF01556">
    <property type="entry name" value="DnaJ_C"/>
    <property type="match status" value="1"/>
</dbReference>
<keyword evidence="6" id="KW-0488">Methylation</keyword>
<evidence type="ECO:0000256" key="20">
    <source>
        <dbReference type="ARBA" id="ARBA00023288"/>
    </source>
</evidence>
<evidence type="ECO:0000256" key="5">
    <source>
        <dbReference type="ARBA" id="ARBA00004635"/>
    </source>
</evidence>
<keyword evidence="18" id="KW-0143">Chaperone</keyword>
<keyword evidence="13 24" id="KW-0862">Zinc</keyword>
<evidence type="ECO:0000256" key="2">
    <source>
        <dbReference type="ARBA" id="ARBA00004144"/>
    </source>
</evidence>
<dbReference type="FunFam" id="2.10.230.10:FF:000005">
    <property type="entry name" value="DnaJ homolog subfamily A member 1"/>
    <property type="match status" value="1"/>
</dbReference>
<dbReference type="GO" id="GO:0005634">
    <property type="term" value="C:nucleus"/>
    <property type="evidence" value="ECO:0007669"/>
    <property type="project" value="UniProtKB-SubCell"/>
</dbReference>
<dbReference type="Pfam" id="PF00226">
    <property type="entry name" value="DnaJ"/>
    <property type="match status" value="1"/>
</dbReference>
<keyword evidence="19" id="KW-0539">Nucleus</keyword>
<dbReference type="InterPro" id="IPR036410">
    <property type="entry name" value="HSP_DnaJ_Cys-rich_dom_sf"/>
</dbReference>
<evidence type="ECO:0000256" key="14">
    <source>
        <dbReference type="ARBA" id="ARBA00022848"/>
    </source>
</evidence>
<evidence type="ECO:0000256" key="8">
    <source>
        <dbReference type="ARBA" id="ARBA00022553"/>
    </source>
</evidence>
<evidence type="ECO:0000256" key="19">
    <source>
        <dbReference type="ARBA" id="ARBA00023242"/>
    </source>
</evidence>
<evidence type="ECO:0000256" key="17">
    <source>
        <dbReference type="ARBA" id="ARBA00023136"/>
    </source>
</evidence>
<dbReference type="Gene3D" id="1.10.287.110">
    <property type="entry name" value="DnaJ domain"/>
    <property type="match status" value="1"/>
</dbReference>
<name>S4RBA6_PETMA</name>
<evidence type="ECO:0000256" key="12">
    <source>
        <dbReference type="ARBA" id="ARBA00022824"/>
    </source>
</evidence>
<evidence type="ECO:0000259" key="26">
    <source>
        <dbReference type="PROSITE" id="PS51188"/>
    </source>
</evidence>
<dbReference type="InterPro" id="IPR044713">
    <property type="entry name" value="DNJA1/2-like"/>
</dbReference>
<evidence type="ECO:0000313" key="29">
    <source>
        <dbReference type="RefSeq" id="XP_032809451.1"/>
    </source>
</evidence>
<dbReference type="GO" id="GO:0005739">
    <property type="term" value="C:mitochondrion"/>
    <property type="evidence" value="ECO:0007669"/>
    <property type="project" value="UniProtKB-SubCell"/>
</dbReference>
<keyword evidence="11 24" id="KW-0863">Zinc-finger</keyword>
<dbReference type="SUPFAM" id="SSF46565">
    <property type="entry name" value="Chaperone J-domain"/>
    <property type="match status" value="1"/>
</dbReference>
<evidence type="ECO:0000256" key="1">
    <source>
        <dbReference type="ARBA" id="ARBA00004123"/>
    </source>
</evidence>
<dbReference type="HAMAP" id="MF_01152">
    <property type="entry name" value="DnaJ"/>
    <property type="match status" value="1"/>
</dbReference>
<dbReference type="InterPro" id="IPR018253">
    <property type="entry name" value="DnaJ_domain_CS"/>
</dbReference>
<dbReference type="FunFam" id="2.60.260.20:FF:000068">
    <property type="entry name" value="Chaperone protein dnaJ 3"/>
    <property type="match status" value="1"/>
</dbReference>
<dbReference type="GO" id="GO:0016020">
    <property type="term" value="C:membrane"/>
    <property type="evidence" value="ECO:0007669"/>
    <property type="project" value="UniProtKB-SubCell"/>
</dbReference>
<evidence type="ECO:0000256" key="11">
    <source>
        <dbReference type="ARBA" id="ARBA00022771"/>
    </source>
</evidence>
<dbReference type="CDD" id="cd10719">
    <property type="entry name" value="DnaJ_zf"/>
    <property type="match status" value="1"/>
</dbReference>
<dbReference type="OMA" id="YVEHTLT"/>
<sequence>MVKETAYYDTLGVNPNATHEELKKAYRKLALKYHPDKNPNEGEKFKQISQAYEVLLDPKKRELYDMGGEQALKGGSSNSGNGFSSPMDIFDLFFNGGTRMHRERRGKNAVHQLSVGLEEMYNGSTRKLALQKNVLCAKCEGRGGRKGAVERCVPCRGTGMYLQIQQIGLGMVQQIQSVCPECHGHGERINPRHRCRYCNGRKIVREKKILEVHISKGMKDGQKITFYGEGDQDPDLEPGHIIIVLDQKEHPVFHRREDDLVMKMEIELVEALCGFQRSIKTLDNRTILITSHQGEVIKEGDVKCILNEGMPLYRDPFEKGRLIIQFSVKFPLAGFLPAHKLPQLEALLPRRERYVQSDDTEVVVLTELDPAHGRYHSHYAGQVYMEDDDADYHQPRGMPCQTS</sequence>
<dbReference type="InterPro" id="IPR036869">
    <property type="entry name" value="J_dom_sf"/>
</dbReference>
<dbReference type="PANTHER" id="PTHR43888">
    <property type="entry name" value="DNAJ-LIKE-2, ISOFORM A-RELATED"/>
    <property type="match status" value="1"/>
</dbReference>
<evidence type="ECO:0000256" key="16">
    <source>
        <dbReference type="ARBA" id="ARBA00023128"/>
    </source>
</evidence>
<feature type="domain" description="CR-type" evidence="26">
    <location>
        <begin position="123"/>
        <end position="207"/>
    </location>
</feature>
<dbReference type="FunFam" id="1.10.287.110:FF:000014">
    <property type="entry name" value="dnaJ homolog subfamily A member 1"/>
    <property type="match status" value="1"/>
</dbReference>
<evidence type="ECO:0000256" key="10">
    <source>
        <dbReference type="ARBA" id="ARBA00022737"/>
    </source>
</evidence>
<keyword evidence="21" id="KW-0636">Prenylation</keyword>
<dbReference type="InterPro" id="IPR001623">
    <property type="entry name" value="DnaJ_domain"/>
</dbReference>
<dbReference type="InterPro" id="IPR008971">
    <property type="entry name" value="HSP40/DnaJ_pept-bd"/>
</dbReference>
<dbReference type="GO" id="GO:0051082">
    <property type="term" value="F:unfolded protein binding"/>
    <property type="evidence" value="ECO:0007669"/>
    <property type="project" value="InterPro"/>
</dbReference>
<comment type="subcellular location">
    <subcellularLocation>
        <location evidence="4">Cytoplasm</location>
        <location evidence="4">Perinuclear region</location>
    </subcellularLocation>
    <subcellularLocation>
        <location evidence="5">Membrane</location>
        <topology evidence="5">Lipid-anchor</topology>
    </subcellularLocation>
    <subcellularLocation>
        <location evidence="2">Microsome</location>
    </subcellularLocation>
    <subcellularLocation>
        <location evidence="3">Mitochondrion</location>
    </subcellularLocation>
    <subcellularLocation>
        <location evidence="1">Nucleus</location>
    </subcellularLocation>
</comment>
<dbReference type="FunFam" id="2.60.260.20:FF:000003">
    <property type="entry name" value="DnaJ subfamily A member 2"/>
    <property type="match status" value="1"/>
</dbReference>
<reference evidence="29" key="1">
    <citation type="submission" date="2025-04" db="UniProtKB">
        <authorList>
            <consortium name="RefSeq"/>
        </authorList>
    </citation>
    <scope>IDENTIFICATION</scope>
    <source>
        <tissue evidence="29">Sperm</tissue>
    </source>
</reference>
<accession>S4RBA6</accession>
<protein>
    <recommendedName>
        <fullName evidence="22">DnaJ homolog subfamily A member 1</fullName>
    </recommendedName>
</protein>
<dbReference type="PROSITE" id="PS51188">
    <property type="entry name" value="ZF_CR"/>
    <property type="match status" value="1"/>
</dbReference>
<evidence type="ECO:0000256" key="7">
    <source>
        <dbReference type="ARBA" id="ARBA00022490"/>
    </source>
</evidence>
<dbReference type="Pfam" id="PF00684">
    <property type="entry name" value="DnaJ_CXXCXGXG"/>
    <property type="match status" value="1"/>
</dbReference>
<evidence type="ECO:0000256" key="23">
    <source>
        <dbReference type="ARBA" id="ARBA00046752"/>
    </source>
</evidence>
<feature type="domain" description="J" evidence="25">
    <location>
        <begin position="6"/>
        <end position="68"/>
    </location>
</feature>
<dbReference type="PROSITE" id="PS00636">
    <property type="entry name" value="DNAJ_1"/>
    <property type="match status" value="1"/>
</dbReference>
<dbReference type="Gene3D" id="2.60.260.20">
    <property type="entry name" value="Urease metallochaperone UreE, N-terminal domain"/>
    <property type="match status" value="2"/>
</dbReference>
<dbReference type="KEGG" id="pmrn:116942031"/>
<dbReference type="Proteomes" id="UP001318040">
    <property type="component" value="Chromosome 13"/>
</dbReference>
<dbReference type="Ensembl" id="ENSPMAT00000002499.1">
    <property type="protein sequence ID" value="ENSPMAP00000002487.1"/>
    <property type="gene ID" value="ENSPMAG00000002266.1"/>
</dbReference>
<keyword evidence="15" id="KW-0007">Acetylation</keyword>
<comment type="subunit">
    <text evidence="23">Identified in a complex with HSPA1B and BAX. Interacts with RNF207.</text>
</comment>
<keyword evidence="16" id="KW-0496">Mitochondrion</keyword>
<dbReference type="GO" id="GO:0006457">
    <property type="term" value="P:protein folding"/>
    <property type="evidence" value="ECO:0007669"/>
    <property type="project" value="InterPro"/>
</dbReference>
<keyword evidence="14" id="KW-0492">Microsome</keyword>
<organism evidence="27">
    <name type="scientific">Petromyzon marinus</name>
    <name type="common">Sea lamprey</name>
    <dbReference type="NCBI Taxonomy" id="7757"/>
    <lineage>
        <taxon>Eukaryota</taxon>
        <taxon>Metazoa</taxon>
        <taxon>Chordata</taxon>
        <taxon>Craniata</taxon>
        <taxon>Vertebrata</taxon>
        <taxon>Cyclostomata</taxon>
        <taxon>Hyperoartia</taxon>
        <taxon>Petromyzontiformes</taxon>
        <taxon>Petromyzontidae</taxon>
        <taxon>Petromyzon</taxon>
    </lineage>
</organism>
<dbReference type="SUPFAM" id="SSF49493">
    <property type="entry name" value="HSP40/DnaJ peptide-binding domain"/>
    <property type="match status" value="2"/>
</dbReference>